<keyword evidence="4" id="KW-0443">Lipid metabolism</keyword>
<evidence type="ECO:0000256" key="5">
    <source>
        <dbReference type="ARBA" id="ARBA00051915"/>
    </source>
</evidence>
<keyword evidence="3" id="KW-0276">Fatty acid metabolism</keyword>
<feature type="domain" description="AMP-binding enzyme C-terminal" evidence="9">
    <location>
        <begin position="444"/>
        <end position="518"/>
    </location>
</feature>
<dbReference type="InterPro" id="IPR045851">
    <property type="entry name" value="AMP-bd_C_sf"/>
</dbReference>
<dbReference type="CDD" id="cd12118">
    <property type="entry name" value="ttLC_FACS_AEE21_like"/>
    <property type="match status" value="1"/>
</dbReference>
<evidence type="ECO:0000256" key="2">
    <source>
        <dbReference type="ARBA" id="ARBA00022598"/>
    </source>
</evidence>
<evidence type="ECO:0000256" key="7">
    <source>
        <dbReference type="ARBA" id="ARBA00067668"/>
    </source>
</evidence>
<evidence type="ECO:0000256" key="4">
    <source>
        <dbReference type="ARBA" id="ARBA00023098"/>
    </source>
</evidence>
<feature type="domain" description="AMP-dependent synthetase/ligase" evidence="8">
    <location>
        <begin position="23"/>
        <end position="394"/>
    </location>
</feature>
<keyword evidence="2" id="KW-0436">Ligase</keyword>
<keyword evidence="11" id="KW-1185">Reference proteome</keyword>
<dbReference type="EC" id="6.2.1.44" evidence="6"/>
<dbReference type="GO" id="GO:0006631">
    <property type="term" value="P:fatty acid metabolic process"/>
    <property type="evidence" value="ECO:0007669"/>
    <property type="project" value="UniProtKB-KW"/>
</dbReference>
<name>A0A8S8X9H5_9PROT</name>
<dbReference type="InterPro" id="IPR020845">
    <property type="entry name" value="AMP-binding_CS"/>
</dbReference>
<accession>A0A8S8X9H5</accession>
<evidence type="ECO:0000313" key="11">
    <source>
        <dbReference type="Proteomes" id="UP000681075"/>
    </source>
</evidence>
<dbReference type="SUPFAM" id="SSF56801">
    <property type="entry name" value="Acetyl-CoA synthetase-like"/>
    <property type="match status" value="1"/>
</dbReference>
<dbReference type="InterPro" id="IPR000873">
    <property type="entry name" value="AMP-dep_synth/lig_dom"/>
</dbReference>
<reference evidence="10" key="1">
    <citation type="submission" date="2021-02" db="EMBL/GenBank/DDBJ databases">
        <title>Genome sequence of Rhodospirillales sp. strain TMPK1 isolated from soil.</title>
        <authorList>
            <person name="Nakai R."/>
            <person name="Kusada H."/>
            <person name="Tamaki H."/>
        </authorList>
    </citation>
    <scope>NUCLEOTIDE SEQUENCE</scope>
    <source>
        <strain evidence="10">TMPK1</strain>
    </source>
</reference>
<protein>
    <recommendedName>
        <fullName evidence="7">3-methylmercaptopropionyl-CoA ligase</fullName>
        <ecNumber evidence="6">6.2.1.44</ecNumber>
    </recommendedName>
</protein>
<dbReference type="InterPro" id="IPR025110">
    <property type="entry name" value="AMP-bd_C"/>
</dbReference>
<dbReference type="InterPro" id="IPR042099">
    <property type="entry name" value="ANL_N_sf"/>
</dbReference>
<dbReference type="PANTHER" id="PTHR43859">
    <property type="entry name" value="ACYL-ACTIVATING ENZYME"/>
    <property type="match status" value="1"/>
</dbReference>
<dbReference type="PANTHER" id="PTHR43859:SF4">
    <property type="entry name" value="BUTANOATE--COA LIGASE AAE1-RELATED"/>
    <property type="match status" value="1"/>
</dbReference>
<dbReference type="GO" id="GO:0016874">
    <property type="term" value="F:ligase activity"/>
    <property type="evidence" value="ECO:0007669"/>
    <property type="project" value="UniProtKB-KW"/>
</dbReference>
<sequence>MQLDDLPQTQANYVPLSPLSLLRRTASVHPERIAVRHGAITYDYATLERRCIALAAALNAAGIGQGDVVSIIAANTPAHLEAHFGVAMAGAVLHSVNIRLGAREIDYQLRHAQTALLLVDDEFATTVAPIVGDIPIVRIRDAAVPAVEDGARDYESFLASGDKAFVPRQGPDSEWDAITLNYTSGTTGNPKGVVYHHRGAYLNAVANVLAASLGQHPVYLWTLPMFHCNGWCFPWTVTALAGTHVCLRKPDPQMIRTAIEQNHVTLFCAAPTVLTMLLAASNGVALGRDVRVLTAGAPPPAAVIAGCQSIGLDVTHVYGLTEVYGPCVVSEWKDAFNQEAPADQARRKARQGVRYHLQEDLAVLDPETMQPVPADGTTIGEVMLRGNIVMRGYYKDTEATERAFRGGWFHTGDLAVCHPDSYVEIKDRSKDIVISGGENISSIEVENALFDHPAVLEAAVVARPDAKWGETPCAFVTLKPGRDVTADELIDFCRTRIAAFKVPRTIIFGALPKTSTGKVKKFELRERARALT</sequence>
<dbReference type="AlphaFoldDB" id="A0A8S8X9H5"/>
<dbReference type="PROSITE" id="PS00455">
    <property type="entry name" value="AMP_BINDING"/>
    <property type="match status" value="1"/>
</dbReference>
<gene>
    <name evidence="10" type="ORF">TMPK1_02040</name>
</gene>
<organism evidence="10 11">
    <name type="scientific">Roseiterribacter gracilis</name>
    <dbReference type="NCBI Taxonomy" id="2812848"/>
    <lineage>
        <taxon>Bacteria</taxon>
        <taxon>Pseudomonadati</taxon>
        <taxon>Pseudomonadota</taxon>
        <taxon>Alphaproteobacteria</taxon>
        <taxon>Rhodospirillales</taxon>
        <taxon>Roseiterribacteraceae</taxon>
        <taxon>Roseiterribacter</taxon>
    </lineage>
</organism>
<comment type="similarity">
    <text evidence="1">Belongs to the ATP-dependent AMP-binding enzyme family.</text>
</comment>
<evidence type="ECO:0000313" key="10">
    <source>
        <dbReference type="EMBL" id="GIL37967.1"/>
    </source>
</evidence>
<dbReference type="NCBIfam" id="NF006020">
    <property type="entry name" value="PRK08162.1"/>
    <property type="match status" value="1"/>
</dbReference>
<dbReference type="Pfam" id="PF13193">
    <property type="entry name" value="AMP-binding_C"/>
    <property type="match status" value="1"/>
</dbReference>
<dbReference type="FunFam" id="3.30.300.30:FF:000008">
    <property type="entry name" value="2,3-dihydroxybenzoate-AMP ligase"/>
    <property type="match status" value="1"/>
</dbReference>
<evidence type="ECO:0000259" key="8">
    <source>
        <dbReference type="Pfam" id="PF00501"/>
    </source>
</evidence>
<proteinExistence type="inferred from homology"/>
<dbReference type="EMBL" id="BOPV01000001">
    <property type="protein sequence ID" value="GIL37967.1"/>
    <property type="molecule type" value="Genomic_DNA"/>
</dbReference>
<evidence type="ECO:0000256" key="3">
    <source>
        <dbReference type="ARBA" id="ARBA00022832"/>
    </source>
</evidence>
<dbReference type="Gene3D" id="3.40.50.12780">
    <property type="entry name" value="N-terminal domain of ligase-like"/>
    <property type="match status" value="1"/>
</dbReference>
<dbReference type="Gene3D" id="3.30.300.30">
    <property type="match status" value="1"/>
</dbReference>
<evidence type="ECO:0000256" key="6">
    <source>
        <dbReference type="ARBA" id="ARBA00066616"/>
    </source>
</evidence>
<dbReference type="Pfam" id="PF00501">
    <property type="entry name" value="AMP-binding"/>
    <property type="match status" value="1"/>
</dbReference>
<dbReference type="Proteomes" id="UP000681075">
    <property type="component" value="Unassembled WGS sequence"/>
</dbReference>
<comment type="caution">
    <text evidence="10">The sequence shown here is derived from an EMBL/GenBank/DDBJ whole genome shotgun (WGS) entry which is preliminary data.</text>
</comment>
<dbReference type="RefSeq" id="WP_420240876.1">
    <property type="nucleotide sequence ID" value="NZ_BOPV01000001.1"/>
</dbReference>
<evidence type="ECO:0000259" key="9">
    <source>
        <dbReference type="Pfam" id="PF13193"/>
    </source>
</evidence>
<comment type="catalytic activity">
    <reaction evidence="5">
        <text>3-(methylsulfanyl)propanoate + ATP + CoA = 3-(methylsulfanyl)propanoyl-CoA + AMP + diphosphate</text>
        <dbReference type="Rhea" id="RHEA:43052"/>
        <dbReference type="ChEBI" id="CHEBI:30616"/>
        <dbReference type="ChEBI" id="CHEBI:33019"/>
        <dbReference type="ChEBI" id="CHEBI:49016"/>
        <dbReference type="ChEBI" id="CHEBI:57287"/>
        <dbReference type="ChEBI" id="CHEBI:82815"/>
        <dbReference type="ChEBI" id="CHEBI:456215"/>
        <dbReference type="EC" id="6.2.1.44"/>
    </reaction>
    <physiologicalReaction direction="left-to-right" evidence="5">
        <dbReference type="Rhea" id="RHEA:43053"/>
    </physiologicalReaction>
</comment>
<evidence type="ECO:0000256" key="1">
    <source>
        <dbReference type="ARBA" id="ARBA00006432"/>
    </source>
</evidence>